<evidence type="ECO:0000256" key="1">
    <source>
        <dbReference type="SAM" id="MobiDB-lite"/>
    </source>
</evidence>
<keyword evidence="5" id="KW-1185">Reference proteome</keyword>
<evidence type="ECO:0000313" key="4">
    <source>
        <dbReference type="EMBL" id="VFU01558.1"/>
    </source>
</evidence>
<dbReference type="AlphaFoldDB" id="A0A485LSC3"/>
<keyword evidence="2" id="KW-0732">Signal</keyword>
<feature type="compositionally biased region" description="Low complexity" evidence="1">
    <location>
        <begin position="102"/>
        <end position="123"/>
    </location>
</feature>
<evidence type="ECO:0000256" key="2">
    <source>
        <dbReference type="SAM" id="SignalP"/>
    </source>
</evidence>
<protein>
    <submittedName>
        <fullName evidence="4">Aste57867_24926 protein</fullName>
    </submittedName>
</protein>
<feature type="region of interest" description="Disordered" evidence="1">
    <location>
        <begin position="102"/>
        <end position="147"/>
    </location>
</feature>
<organism evidence="4 5">
    <name type="scientific">Aphanomyces stellatus</name>
    <dbReference type="NCBI Taxonomy" id="120398"/>
    <lineage>
        <taxon>Eukaryota</taxon>
        <taxon>Sar</taxon>
        <taxon>Stramenopiles</taxon>
        <taxon>Oomycota</taxon>
        <taxon>Saprolegniomycetes</taxon>
        <taxon>Saprolegniales</taxon>
        <taxon>Verrucalvaceae</taxon>
        <taxon>Aphanomyces</taxon>
    </lineage>
</organism>
<sequence length="159" mass="16415">MRTTFFLALVATSATSQAPQKVSVVGDATYAISGPLCSGSGVVPAGNKCPIKGDVAVEACLKYLPSFTNDKCVAPVDAVCQKIPSGAWGCVWAKADSTSVPSVTTASVPRPRFTTGTPPATASPTPPTSDIPRPRYTTRAPNATNGTNTTNSFWAFLGF</sequence>
<reference evidence="4 5" key="1">
    <citation type="submission" date="2019-03" db="EMBL/GenBank/DDBJ databases">
        <authorList>
            <person name="Gaulin E."/>
            <person name="Dumas B."/>
        </authorList>
    </citation>
    <scope>NUCLEOTIDE SEQUENCE [LARGE SCALE GENOMIC DNA]</scope>
    <source>
        <strain evidence="4">CBS 568.67</strain>
    </source>
</reference>
<dbReference type="Proteomes" id="UP000332933">
    <property type="component" value="Unassembled WGS sequence"/>
</dbReference>
<name>A0A485LSC3_9STRA</name>
<gene>
    <name evidence="4" type="primary">Aste57867_24926</name>
    <name evidence="3" type="ORF">As57867_024848</name>
    <name evidence="4" type="ORF">ASTE57867_24926</name>
</gene>
<evidence type="ECO:0000313" key="3">
    <source>
        <dbReference type="EMBL" id="KAF0682987.1"/>
    </source>
</evidence>
<dbReference type="OrthoDB" id="167158at2759"/>
<dbReference type="EMBL" id="CAADRA010007497">
    <property type="protein sequence ID" value="VFU01558.1"/>
    <property type="molecule type" value="Genomic_DNA"/>
</dbReference>
<feature type="chain" id="PRO_5036116626" evidence="2">
    <location>
        <begin position="17"/>
        <end position="159"/>
    </location>
</feature>
<dbReference type="EMBL" id="VJMH01007471">
    <property type="protein sequence ID" value="KAF0682987.1"/>
    <property type="molecule type" value="Genomic_DNA"/>
</dbReference>
<proteinExistence type="predicted"/>
<accession>A0A485LSC3</accession>
<reference evidence="3" key="2">
    <citation type="submission" date="2019-06" db="EMBL/GenBank/DDBJ databases">
        <title>Genomics analysis of Aphanomyces spp. identifies a new class of oomycete effector associated with host adaptation.</title>
        <authorList>
            <person name="Gaulin E."/>
        </authorList>
    </citation>
    <scope>NUCLEOTIDE SEQUENCE</scope>
    <source>
        <strain evidence="3">CBS 578.67</strain>
    </source>
</reference>
<feature type="signal peptide" evidence="2">
    <location>
        <begin position="1"/>
        <end position="16"/>
    </location>
</feature>
<evidence type="ECO:0000313" key="5">
    <source>
        <dbReference type="Proteomes" id="UP000332933"/>
    </source>
</evidence>
<feature type="compositionally biased region" description="Low complexity" evidence="1">
    <location>
        <begin position="137"/>
        <end position="147"/>
    </location>
</feature>